<keyword evidence="1" id="KW-0732">Signal</keyword>
<evidence type="ECO:0000313" key="2">
    <source>
        <dbReference type="EMBL" id="GAK45977.1"/>
    </source>
</evidence>
<comment type="caution">
    <text evidence="2">The sequence shown here is derived from an EMBL/GenBank/DDBJ whole genome shotgun (WGS) entry which is preliminary data.</text>
</comment>
<name>A0A081BD59_9HYPH</name>
<reference evidence="2 3" key="1">
    <citation type="submission" date="2014-07" db="EMBL/GenBank/DDBJ databases">
        <title>Tepidicaulis marinum gen. nov., sp. nov., a novel marine bacterium denitrifying nitrate to nitrous oxide strictly under microaerobic conditions.</title>
        <authorList>
            <person name="Takeuchi M."/>
            <person name="Yamagishi T."/>
            <person name="Kamagata Y."/>
            <person name="Oshima K."/>
            <person name="Hattori M."/>
            <person name="Katayama T."/>
            <person name="Hanada S."/>
            <person name="Tamaki H."/>
            <person name="Marumo K."/>
            <person name="Maeda H."/>
            <person name="Nedachi M."/>
            <person name="Iwasaki W."/>
            <person name="Suwa Y."/>
            <person name="Sakata S."/>
        </authorList>
    </citation>
    <scope>NUCLEOTIDE SEQUENCE [LARGE SCALE GENOMIC DNA]</scope>
    <source>
        <strain evidence="2 3">MA2</strain>
    </source>
</reference>
<dbReference type="EMBL" id="BBIO01000013">
    <property type="protein sequence ID" value="GAK45977.1"/>
    <property type="molecule type" value="Genomic_DNA"/>
</dbReference>
<organism evidence="2 3">
    <name type="scientific">Tepidicaulis marinus</name>
    <dbReference type="NCBI Taxonomy" id="1333998"/>
    <lineage>
        <taxon>Bacteria</taxon>
        <taxon>Pseudomonadati</taxon>
        <taxon>Pseudomonadota</taxon>
        <taxon>Alphaproteobacteria</taxon>
        <taxon>Hyphomicrobiales</taxon>
        <taxon>Parvibaculaceae</taxon>
        <taxon>Tepidicaulis</taxon>
    </lineage>
</organism>
<accession>A0A081BD59</accession>
<dbReference type="AlphaFoldDB" id="A0A081BD59"/>
<evidence type="ECO:0000313" key="3">
    <source>
        <dbReference type="Proteomes" id="UP000028702"/>
    </source>
</evidence>
<proteinExistence type="predicted"/>
<gene>
    <name evidence="2" type="ORF">M2A_2476</name>
</gene>
<protein>
    <submittedName>
        <fullName evidence="2">GJ21863</fullName>
    </submittedName>
</protein>
<feature type="chain" id="PRO_5001754972" evidence="1">
    <location>
        <begin position="29"/>
        <end position="99"/>
    </location>
</feature>
<evidence type="ECO:0000256" key="1">
    <source>
        <dbReference type="SAM" id="SignalP"/>
    </source>
</evidence>
<keyword evidence="3" id="KW-1185">Reference proteome</keyword>
<dbReference type="RefSeq" id="WP_045447964.1">
    <property type="nucleotide sequence ID" value="NZ_BBIO01000013.1"/>
</dbReference>
<feature type="signal peptide" evidence="1">
    <location>
        <begin position="1"/>
        <end position="28"/>
    </location>
</feature>
<dbReference type="STRING" id="1333998.M2A_2476"/>
<dbReference type="Proteomes" id="UP000028702">
    <property type="component" value="Unassembled WGS sequence"/>
</dbReference>
<sequence length="99" mass="11207">MKKKQTAAPAATLLLTLMLAFMVPPASAQNIAKLRCADVDEEKIVPLAIWLDGYRAAHMKSTEADESWMTHVRDKLLMECEETPHALILPVIDEMIRRY</sequence>